<feature type="domain" description="Topo IIA-type catalytic" evidence="9">
    <location>
        <begin position="29"/>
        <end position="475"/>
    </location>
</feature>
<feature type="active site" description="O-(5'-phospho-DNA)-tyrosine intermediate" evidence="6">
    <location>
        <position position="110"/>
    </location>
</feature>
<evidence type="ECO:0000313" key="10">
    <source>
        <dbReference type="EMBL" id="BDD87219.1"/>
    </source>
</evidence>
<accession>A0ABN6M5B2</accession>
<gene>
    <name evidence="10" type="ORF">DPPLL_15840</name>
</gene>
<feature type="region of interest" description="Disordered" evidence="8">
    <location>
        <begin position="644"/>
        <end position="683"/>
    </location>
</feature>
<dbReference type="SMART" id="SM00434">
    <property type="entry name" value="TOP4c"/>
    <property type="match status" value="1"/>
</dbReference>
<dbReference type="EMBL" id="AP025516">
    <property type="protein sequence ID" value="BDD87219.1"/>
    <property type="molecule type" value="Genomic_DNA"/>
</dbReference>
<evidence type="ECO:0000313" key="11">
    <source>
        <dbReference type="Proteomes" id="UP000830055"/>
    </source>
</evidence>
<dbReference type="InterPro" id="IPR013757">
    <property type="entry name" value="Topo_IIA_A_a_sf"/>
</dbReference>
<dbReference type="InterPro" id="IPR002205">
    <property type="entry name" value="Topo_IIA_dom_A"/>
</dbReference>
<evidence type="ECO:0000259" key="9">
    <source>
        <dbReference type="PROSITE" id="PS52040"/>
    </source>
</evidence>
<proteinExistence type="inferred from homology"/>
<evidence type="ECO:0000256" key="2">
    <source>
        <dbReference type="ARBA" id="ARBA00008263"/>
    </source>
</evidence>
<evidence type="ECO:0000256" key="5">
    <source>
        <dbReference type="ARBA" id="ARBA00023235"/>
    </source>
</evidence>
<organism evidence="10 11">
    <name type="scientific">Desulfofustis limnaeus</name>
    <dbReference type="NCBI Taxonomy" id="2740163"/>
    <lineage>
        <taxon>Bacteria</taxon>
        <taxon>Pseudomonadati</taxon>
        <taxon>Thermodesulfobacteriota</taxon>
        <taxon>Desulfobulbia</taxon>
        <taxon>Desulfobulbales</taxon>
        <taxon>Desulfocapsaceae</taxon>
        <taxon>Desulfofustis</taxon>
    </lineage>
</organism>
<keyword evidence="3 6" id="KW-0799">Topoisomerase</keyword>
<reference evidence="10 11" key="1">
    <citation type="submission" date="2022-01" db="EMBL/GenBank/DDBJ databases">
        <title>Desulfofustis limnae sp. nov., a novel mesophilic sulfate-reducing bacterium isolated from marsh soil.</title>
        <authorList>
            <person name="Watanabe M."/>
            <person name="Takahashi A."/>
            <person name="Kojima H."/>
            <person name="Fukui M."/>
        </authorList>
    </citation>
    <scope>NUCLEOTIDE SEQUENCE [LARGE SCALE GENOMIC DNA]</scope>
    <source>
        <strain evidence="10 11">PPLL</strain>
    </source>
</reference>
<dbReference type="RefSeq" id="WP_284154254.1">
    <property type="nucleotide sequence ID" value="NZ_AP025516.1"/>
</dbReference>
<dbReference type="PROSITE" id="PS52040">
    <property type="entry name" value="TOPO_IIA"/>
    <property type="match status" value="1"/>
</dbReference>
<evidence type="ECO:0000256" key="3">
    <source>
        <dbReference type="ARBA" id="ARBA00023029"/>
    </source>
</evidence>
<dbReference type="PANTHER" id="PTHR43493:SF5">
    <property type="entry name" value="DNA GYRASE SUBUNIT A, CHLOROPLASTIC_MITOCHONDRIAL"/>
    <property type="match status" value="1"/>
</dbReference>
<evidence type="ECO:0000256" key="4">
    <source>
        <dbReference type="ARBA" id="ARBA00023125"/>
    </source>
</evidence>
<dbReference type="PANTHER" id="PTHR43493">
    <property type="entry name" value="DNA GYRASE/TOPOISOMERASE SUBUNIT A"/>
    <property type="match status" value="1"/>
</dbReference>
<feature type="coiled-coil region" evidence="7">
    <location>
        <begin position="322"/>
        <end position="349"/>
    </location>
</feature>
<dbReference type="Gene3D" id="3.90.199.10">
    <property type="entry name" value="Topoisomerase II, domain 5"/>
    <property type="match status" value="1"/>
</dbReference>
<keyword evidence="5 6" id="KW-0413">Isomerase</keyword>
<evidence type="ECO:0000256" key="1">
    <source>
        <dbReference type="ARBA" id="ARBA00000185"/>
    </source>
</evidence>
<dbReference type="Gene3D" id="1.10.268.10">
    <property type="entry name" value="Topoisomerase, domain 3"/>
    <property type="match status" value="1"/>
</dbReference>
<evidence type="ECO:0000256" key="7">
    <source>
        <dbReference type="SAM" id="Coils"/>
    </source>
</evidence>
<keyword evidence="4 6" id="KW-0238">DNA-binding</keyword>
<dbReference type="SUPFAM" id="SSF56719">
    <property type="entry name" value="Type II DNA topoisomerase"/>
    <property type="match status" value="1"/>
</dbReference>
<sequence length="683" mass="77998">MNQQIGKLHRLFDSNFLEYTSYVIKERAIPAIEDGLKPVQRRILQTLFNMEDGRFHKVANVVGETMKLHPHGDASIFSALVNLANKGYLIDRQGNFGNIYTGDQASAARYIECRLSPLAKEVMFNKELTEFVESYDGRMYEPVTLPAKIPLLLLQGADGIAVGMATRILPHNFQELLKAQIALLRGESFELFPDFQQKGLIDITDYHSGNGRVRCRARIAETNEKTITITEIPYGTTTTSLIESIEKAAKSGKIKILSINDYTAENVEIEIKLPRGIYAEDTIKALYAFSDCELSLNTNLTLIKGSFPQVSTVDEVLRFNTEKLVSDLTKELENELQKLKERLQARLLEQIFIEERLYKQIEEKTSYEAVLTTVEESLLPFASELLRPVTREDVERLLEIKIKRISRHDIERHAREIREIRSDIKVVETHLTDVVKYTIDYLGKLLTKYGSEYPRQTEITTFSEVEVRKVALSNLTVGYQRHSGFFGHQVKAGDDPGDISFVCSEYDRLLLIFRTGTYKVIPVPDKLFVGEELEYAGVIEEDTVFNVIYREGSENHAYVKRFTTPKFILDKEYRLFPEHPRSRIMLLLTGADQHARVSFVPSRRAKSNVTDIHFDEYLIKGPAAIGKRVSNRVVRRAVETTEKNAVKQPQALELPGLAEEPDKAVRLEDDQDRHQANEEESND</sequence>
<dbReference type="InterPro" id="IPR013758">
    <property type="entry name" value="Topo_IIA_A/C_ab"/>
</dbReference>
<comment type="similarity">
    <text evidence="2">Belongs to the type II topoisomerase GyrA/ParC subunit family.</text>
</comment>
<evidence type="ECO:0000256" key="6">
    <source>
        <dbReference type="PROSITE-ProRule" id="PRU01384"/>
    </source>
</evidence>
<dbReference type="InterPro" id="IPR013760">
    <property type="entry name" value="Topo_IIA-like_dom_sf"/>
</dbReference>
<dbReference type="Proteomes" id="UP000830055">
    <property type="component" value="Chromosome"/>
</dbReference>
<dbReference type="Pfam" id="PF00521">
    <property type="entry name" value="DNA_topoisoIV"/>
    <property type="match status" value="1"/>
</dbReference>
<keyword evidence="11" id="KW-1185">Reference proteome</keyword>
<protein>
    <submittedName>
        <fullName evidence="10">DNA topoisomerase IV subunit A</fullName>
    </submittedName>
</protein>
<name>A0ABN6M5B2_9BACT</name>
<dbReference type="Gene3D" id="3.30.1360.40">
    <property type="match status" value="1"/>
</dbReference>
<dbReference type="InterPro" id="IPR050220">
    <property type="entry name" value="Type_II_DNA_Topoisomerases"/>
</dbReference>
<evidence type="ECO:0000256" key="8">
    <source>
        <dbReference type="SAM" id="MobiDB-lite"/>
    </source>
</evidence>
<dbReference type="NCBIfam" id="NF007209">
    <property type="entry name" value="PRK09631.1"/>
    <property type="match status" value="1"/>
</dbReference>
<feature type="compositionally biased region" description="Basic and acidic residues" evidence="8">
    <location>
        <begin position="660"/>
        <end position="677"/>
    </location>
</feature>
<keyword evidence="7" id="KW-0175">Coiled coil</keyword>
<comment type="catalytic activity">
    <reaction evidence="1 6">
        <text>ATP-dependent breakage, passage and rejoining of double-stranded DNA.</text>
        <dbReference type="EC" id="5.6.2.2"/>
    </reaction>
</comment>